<proteinExistence type="predicted"/>
<accession>S3Z6Z8</accession>
<feature type="chain" id="PRO_5004514336" evidence="2">
    <location>
        <begin position="30"/>
        <end position="210"/>
    </location>
</feature>
<comment type="caution">
    <text evidence="3">The sequence shown here is derived from an EMBL/GenBank/DDBJ whole genome shotgun (WGS) entry which is preliminary data.</text>
</comment>
<evidence type="ECO:0000256" key="1">
    <source>
        <dbReference type="SAM" id="MobiDB-lite"/>
    </source>
</evidence>
<feature type="region of interest" description="Disordered" evidence="1">
    <location>
        <begin position="33"/>
        <end position="57"/>
    </location>
</feature>
<organism evidence="3 4">
    <name type="scientific">Streptomyces aurantiacus JA 4570</name>
    <dbReference type="NCBI Taxonomy" id="1286094"/>
    <lineage>
        <taxon>Bacteria</taxon>
        <taxon>Bacillati</taxon>
        <taxon>Actinomycetota</taxon>
        <taxon>Actinomycetes</taxon>
        <taxon>Kitasatosporales</taxon>
        <taxon>Streptomycetaceae</taxon>
        <taxon>Streptomyces</taxon>
        <taxon>Streptomyces aurantiacus group</taxon>
    </lineage>
</organism>
<keyword evidence="4" id="KW-1185">Reference proteome</keyword>
<dbReference type="Proteomes" id="UP000014629">
    <property type="component" value="Unassembled WGS sequence"/>
</dbReference>
<dbReference type="RefSeq" id="WP_016645533.1">
    <property type="nucleotide sequence ID" value="NZ_AOPZ01000527.1"/>
</dbReference>
<feature type="signal peptide" evidence="2">
    <location>
        <begin position="1"/>
        <end position="29"/>
    </location>
</feature>
<protein>
    <submittedName>
        <fullName evidence="3">Putative Repetin</fullName>
    </submittedName>
</protein>
<keyword evidence="2" id="KW-0732">Signal</keyword>
<reference evidence="3 4" key="1">
    <citation type="submission" date="2013-02" db="EMBL/GenBank/DDBJ databases">
        <title>Draft Genome Sequence of Streptomyces aurantiacus, Which Produces Setomimycin.</title>
        <authorList>
            <person name="Gruening B.A."/>
            <person name="Praeg A."/>
            <person name="Erxleben A."/>
            <person name="Guenther S."/>
            <person name="Mueller M."/>
        </authorList>
    </citation>
    <scope>NUCLEOTIDE SEQUENCE [LARGE SCALE GENOMIC DNA]</scope>
    <source>
        <strain evidence="3 4">JA 4570</strain>
    </source>
</reference>
<gene>
    <name evidence="3" type="ORF">STRAU_7427</name>
</gene>
<sequence>MSRIAFTRTSTRALTVGAAVLLTAGAAGAAMASGEDVTHPGRSIAAHSAGKAEPREAAALTGKAKLFRKTTEDVTFTFDAHLAKKDVKRPDRATGTFKFVHLEKPGGKGGWAKGRIDCLVTGGKVATTTGIITETSPGLMEKTRGGRVGFSVHDTGKDKLDRVGYSWAATGGPTGDKKLPKCNSAAPFEKVKQGTGDFHVVPWKVPYPTS</sequence>
<evidence type="ECO:0000313" key="3">
    <source>
        <dbReference type="EMBL" id="EPH39506.1"/>
    </source>
</evidence>
<dbReference type="AlphaFoldDB" id="S3Z6Z8"/>
<dbReference type="EMBL" id="AOPZ01000527">
    <property type="protein sequence ID" value="EPH39506.1"/>
    <property type="molecule type" value="Genomic_DNA"/>
</dbReference>
<evidence type="ECO:0000313" key="4">
    <source>
        <dbReference type="Proteomes" id="UP000014629"/>
    </source>
</evidence>
<dbReference type="PATRIC" id="fig|1286094.4.peg.7354"/>
<name>S3Z6Z8_9ACTN</name>
<evidence type="ECO:0000256" key="2">
    <source>
        <dbReference type="SAM" id="SignalP"/>
    </source>
</evidence>